<dbReference type="EMBL" id="JANJYJ010000004">
    <property type="protein sequence ID" value="KAK3217871.1"/>
    <property type="molecule type" value="Genomic_DNA"/>
</dbReference>
<feature type="domain" description="RRP12 N-terminal HEAT" evidence="2">
    <location>
        <begin position="13"/>
        <end position="288"/>
    </location>
</feature>
<evidence type="ECO:0000259" key="2">
    <source>
        <dbReference type="Pfam" id="PF25772"/>
    </source>
</evidence>
<organism evidence="3 4">
    <name type="scientific">Dipteronia sinensis</name>
    <dbReference type="NCBI Taxonomy" id="43782"/>
    <lineage>
        <taxon>Eukaryota</taxon>
        <taxon>Viridiplantae</taxon>
        <taxon>Streptophyta</taxon>
        <taxon>Embryophyta</taxon>
        <taxon>Tracheophyta</taxon>
        <taxon>Spermatophyta</taxon>
        <taxon>Magnoliopsida</taxon>
        <taxon>eudicotyledons</taxon>
        <taxon>Gunneridae</taxon>
        <taxon>Pentapetalae</taxon>
        <taxon>rosids</taxon>
        <taxon>malvids</taxon>
        <taxon>Sapindales</taxon>
        <taxon>Sapindaceae</taxon>
        <taxon>Hippocastanoideae</taxon>
        <taxon>Acereae</taxon>
        <taxon>Dipteronia</taxon>
    </lineage>
</organism>
<name>A0AAE0AGY6_9ROSI</name>
<comment type="caution">
    <text evidence="3">The sequence shown here is derived from an EMBL/GenBank/DDBJ whole genome shotgun (WGS) entry which is preliminary data.</text>
</comment>
<dbReference type="AlphaFoldDB" id="A0AAE0AGY6"/>
<reference evidence="3" key="1">
    <citation type="journal article" date="2023" name="Plant J.">
        <title>Genome sequences and population genomics provide insights into the demographic history, inbreeding, and mutation load of two 'living fossil' tree species of Dipteronia.</title>
        <authorList>
            <person name="Feng Y."/>
            <person name="Comes H.P."/>
            <person name="Chen J."/>
            <person name="Zhu S."/>
            <person name="Lu R."/>
            <person name="Zhang X."/>
            <person name="Li P."/>
            <person name="Qiu J."/>
            <person name="Olsen K.M."/>
            <person name="Qiu Y."/>
        </authorList>
    </citation>
    <scope>NUCLEOTIDE SEQUENCE</scope>
    <source>
        <strain evidence="3">NBL</strain>
    </source>
</reference>
<accession>A0AAE0AGY6</accession>
<feature type="domain" description="RRP12 HEAT" evidence="1">
    <location>
        <begin position="364"/>
        <end position="646"/>
    </location>
</feature>
<evidence type="ECO:0008006" key="5">
    <source>
        <dbReference type="Google" id="ProtNLM"/>
    </source>
</evidence>
<gene>
    <name evidence="3" type="ORF">Dsin_011841</name>
</gene>
<sequence>MKPFSADAEIETENEEVEIKANADICQQLMDRYAASAAPQHRHLVATAAAMRSILTSESFPLTPSAYFAAAISSLESATLDSTEISALLTFLSLVVAVVHHKEISELKASEAVGVLVGLLERGGLGMASVRSVVKCLGVLLVGFCDLEDWNSVEFGFQTLLKFSVDKRPKVRRCAQDCLENAFKSFQSSKVIKAASKLILSLFKEYLPLATTLSTSRTVDGPKDETLMTSEQLEVLHVLNVVKLTVPYLSVKVSSKILSELSKLTSSEFSPITRHILKNIEAFYGRSTKVEVVITETENIVVSLASYVSLREKNPIDTIMSAVALLKIAMDKLYIGEIRSSWIKNVTIVCGSLVGLLTYEDSTASQATVVMKELISQFADKKTLLIDENLSFQDGSQESEEITAVKSTCAIFKSILGTYSGIPNEHILEVISLLFLKLGDISYIFMKGILLKLADLMTLAGDMSQKNYLQHCIGSAVIAMGPERILTLLPISFHADDFTCSNIWLIPILKNHVVEASLGCYMEHIVPLAKSFQRAYRKVKKSDIGKDFQAHAHGLWGLLPAFCRYPIDTCQNWEPLAKLLITLLKKDSFMHENIAVALQVLVNQNRNVLISKKNLNESNMDEVKSSISENGTVPPYSKKTASKNIKAFTSCSCWLASGSNKLIY</sequence>
<keyword evidence="4" id="KW-1185">Reference proteome</keyword>
<proteinExistence type="predicted"/>
<dbReference type="InterPro" id="IPR012978">
    <property type="entry name" value="HEAT_RRP12"/>
</dbReference>
<dbReference type="InterPro" id="IPR057860">
    <property type="entry name" value="HEAT_RRP12_N"/>
</dbReference>
<dbReference type="PANTHER" id="PTHR48412:SF1">
    <property type="entry name" value="ARM REPEAT SUPERFAMILY PROTEIN"/>
    <property type="match status" value="1"/>
</dbReference>
<dbReference type="SUPFAM" id="SSF48371">
    <property type="entry name" value="ARM repeat"/>
    <property type="match status" value="1"/>
</dbReference>
<evidence type="ECO:0000313" key="3">
    <source>
        <dbReference type="EMBL" id="KAK3217871.1"/>
    </source>
</evidence>
<dbReference type="Proteomes" id="UP001281410">
    <property type="component" value="Unassembled WGS sequence"/>
</dbReference>
<dbReference type="InterPro" id="IPR016024">
    <property type="entry name" value="ARM-type_fold"/>
</dbReference>
<dbReference type="Pfam" id="PF25772">
    <property type="entry name" value="HEAT_RRP12_N"/>
    <property type="match status" value="1"/>
</dbReference>
<dbReference type="Pfam" id="PF08161">
    <property type="entry name" value="RRP12_HEAT"/>
    <property type="match status" value="1"/>
</dbReference>
<protein>
    <recommendedName>
        <fullName evidence="5">Ribosomal RNA-processing protein 12-like conserved domain-containing protein</fullName>
    </recommendedName>
</protein>
<dbReference type="PANTHER" id="PTHR48412">
    <property type="entry name" value="ARM REPEAT SUPERFAMILY PROTEIN"/>
    <property type="match status" value="1"/>
</dbReference>
<evidence type="ECO:0000313" key="4">
    <source>
        <dbReference type="Proteomes" id="UP001281410"/>
    </source>
</evidence>
<evidence type="ECO:0000259" key="1">
    <source>
        <dbReference type="Pfam" id="PF08161"/>
    </source>
</evidence>